<dbReference type="EMBL" id="PPTA01000024">
    <property type="protein sequence ID" value="TFA98050.1"/>
    <property type="molecule type" value="Genomic_DNA"/>
</dbReference>
<name>A0ABY2GQM0_9HYPO</name>
<accession>A0ABY2GQM0</accession>
<evidence type="ECO:0000313" key="1">
    <source>
        <dbReference type="EMBL" id="TFA98050.1"/>
    </source>
</evidence>
<proteinExistence type="predicted"/>
<sequence length="116" mass="12097">MKHLGPIGGGDDACMDALAASPPFAAETPAMHPKVRNTASSSWRRQVAVPELYVDVAPVRLRPAAALSVASGGAPRDPPGDRAAVAAAPQPLQFAAPQRLQRPVQARFRLLPMAAT</sequence>
<dbReference type="Proteomes" id="UP001642720">
    <property type="component" value="Unassembled WGS sequence"/>
</dbReference>
<reference evidence="1 2" key="1">
    <citation type="submission" date="2018-01" db="EMBL/GenBank/DDBJ databases">
        <title>Genome characterization of the sugarcane-associated fungus Trichoderma ghanense CCMA-1212 and their application in lignocelulose bioconversion.</title>
        <authorList>
            <person name="Steindorff A.S."/>
            <person name="Mendes T.D."/>
            <person name="Vilela E.S.D."/>
            <person name="Rodrigues D.S."/>
            <person name="Formighieri E.F."/>
            <person name="Melo I.S."/>
            <person name="Favaro L.C.L."/>
        </authorList>
    </citation>
    <scope>NUCLEOTIDE SEQUENCE [LARGE SCALE GENOMIC DNA]</scope>
    <source>
        <strain evidence="1 2">CCMA-1212</strain>
    </source>
</reference>
<protein>
    <submittedName>
        <fullName evidence="1">Uncharacterized protein</fullName>
    </submittedName>
</protein>
<comment type="caution">
    <text evidence="1">The sequence shown here is derived from an EMBL/GenBank/DDBJ whole genome shotgun (WGS) entry which is preliminary data.</text>
</comment>
<gene>
    <name evidence="1" type="ORF">CCMA1212_010242</name>
</gene>
<organism evidence="1 2">
    <name type="scientific">Trichoderma ghanense</name>
    <dbReference type="NCBI Taxonomy" id="65468"/>
    <lineage>
        <taxon>Eukaryota</taxon>
        <taxon>Fungi</taxon>
        <taxon>Dikarya</taxon>
        <taxon>Ascomycota</taxon>
        <taxon>Pezizomycotina</taxon>
        <taxon>Sordariomycetes</taxon>
        <taxon>Hypocreomycetidae</taxon>
        <taxon>Hypocreales</taxon>
        <taxon>Hypocreaceae</taxon>
        <taxon>Trichoderma</taxon>
    </lineage>
</organism>
<dbReference type="GeneID" id="300581744"/>
<evidence type="ECO:0000313" key="2">
    <source>
        <dbReference type="Proteomes" id="UP001642720"/>
    </source>
</evidence>
<keyword evidence="2" id="KW-1185">Reference proteome</keyword>
<dbReference type="RefSeq" id="XP_073554252.1">
    <property type="nucleotide sequence ID" value="XM_073707294.1"/>
</dbReference>